<keyword evidence="3 7" id="KW-0444">Lipid biosynthesis</keyword>
<comment type="pathway">
    <text evidence="1">Lipid metabolism.</text>
</comment>
<dbReference type="GO" id="GO:0016020">
    <property type="term" value="C:membrane"/>
    <property type="evidence" value="ECO:0007669"/>
    <property type="project" value="InterPro"/>
</dbReference>
<evidence type="ECO:0000313" key="10">
    <source>
        <dbReference type="Proteomes" id="UP000062963"/>
    </source>
</evidence>
<dbReference type="PATRIC" id="fig|273035.7.peg.1672"/>
<dbReference type="PANTHER" id="PTHR10434">
    <property type="entry name" value="1-ACYL-SN-GLYCEROL-3-PHOSPHATE ACYLTRANSFERASE"/>
    <property type="match status" value="1"/>
</dbReference>
<dbReference type="AlphaFoldDB" id="A0A0K2JIH5"/>
<evidence type="ECO:0000256" key="4">
    <source>
        <dbReference type="ARBA" id="ARBA00022679"/>
    </source>
</evidence>
<keyword evidence="6 7" id="KW-0012">Acyltransferase</keyword>
<dbReference type="SUPFAM" id="SSF69593">
    <property type="entry name" value="Glycerol-3-phosphate (1)-acyltransferase"/>
    <property type="match status" value="1"/>
</dbReference>
<dbReference type="InterPro" id="IPR004552">
    <property type="entry name" value="AGP_acyltrans"/>
</dbReference>
<keyword evidence="4 7" id="KW-0808">Transferase</keyword>
<evidence type="ECO:0000256" key="6">
    <source>
        <dbReference type="ARBA" id="ARBA00023315"/>
    </source>
</evidence>
<dbReference type="Proteomes" id="UP000062963">
    <property type="component" value="Chromosome"/>
</dbReference>
<evidence type="ECO:0000256" key="7">
    <source>
        <dbReference type="RuleBase" id="RU361267"/>
    </source>
</evidence>
<evidence type="ECO:0000313" key="9">
    <source>
        <dbReference type="EMBL" id="ALA98227.1"/>
    </source>
</evidence>
<proteinExistence type="inferred from homology"/>
<dbReference type="GO" id="GO:0003841">
    <property type="term" value="F:1-acylglycerol-3-phosphate O-acyltransferase activity"/>
    <property type="evidence" value="ECO:0007669"/>
    <property type="project" value="UniProtKB-UniRule"/>
</dbReference>
<keyword evidence="10" id="KW-1185">Reference proteome</keyword>
<comment type="catalytic activity">
    <reaction evidence="7">
        <text>a 1-acyl-sn-glycero-3-phosphate + an acyl-CoA = a 1,2-diacyl-sn-glycero-3-phosphate + CoA</text>
        <dbReference type="Rhea" id="RHEA:19709"/>
        <dbReference type="ChEBI" id="CHEBI:57287"/>
        <dbReference type="ChEBI" id="CHEBI:57970"/>
        <dbReference type="ChEBI" id="CHEBI:58342"/>
        <dbReference type="ChEBI" id="CHEBI:58608"/>
        <dbReference type="EC" id="2.3.1.51"/>
    </reaction>
</comment>
<accession>A0A0K2JIH5</accession>
<keyword evidence="7" id="KW-1208">Phospholipid metabolism</keyword>
<evidence type="ECO:0000259" key="8">
    <source>
        <dbReference type="SMART" id="SM00563"/>
    </source>
</evidence>
<dbReference type="EMBL" id="CP010899">
    <property type="protein sequence ID" value="ALA98227.1"/>
    <property type="molecule type" value="Genomic_DNA"/>
</dbReference>
<comment type="similarity">
    <text evidence="2 7">Belongs to the 1-acyl-sn-glycerol-3-phosphate acyltransferase family.</text>
</comment>
<evidence type="ECO:0000256" key="3">
    <source>
        <dbReference type="ARBA" id="ARBA00022516"/>
    </source>
</evidence>
<protein>
    <recommendedName>
        <fullName evidence="7">1-acyl-sn-glycerol-3-phosphate acyltransferase</fullName>
        <ecNumber evidence="7">2.3.1.51</ecNumber>
    </recommendedName>
</protein>
<evidence type="ECO:0000256" key="5">
    <source>
        <dbReference type="ARBA" id="ARBA00023098"/>
    </source>
</evidence>
<dbReference type="OrthoDB" id="9803035at2"/>
<dbReference type="EC" id="2.3.1.51" evidence="7"/>
<keyword evidence="5 7" id="KW-0443">Lipid metabolism</keyword>
<dbReference type="KEGG" id="skn:SKUN_001360"/>
<dbReference type="PANTHER" id="PTHR10434:SF64">
    <property type="entry name" value="1-ACYL-SN-GLYCEROL-3-PHOSPHATE ACYLTRANSFERASE-RELATED"/>
    <property type="match status" value="1"/>
</dbReference>
<evidence type="ECO:0000256" key="1">
    <source>
        <dbReference type="ARBA" id="ARBA00005189"/>
    </source>
</evidence>
<dbReference type="Pfam" id="PF01553">
    <property type="entry name" value="Acyltransferase"/>
    <property type="match status" value="1"/>
</dbReference>
<dbReference type="GO" id="GO:0006654">
    <property type="term" value="P:phosphatidic acid biosynthetic process"/>
    <property type="evidence" value="ECO:0007669"/>
    <property type="project" value="TreeGrafter"/>
</dbReference>
<feature type="domain" description="Phospholipid/glycerol acyltransferase" evidence="8">
    <location>
        <begin position="72"/>
        <end position="190"/>
    </location>
</feature>
<organism evidence="9 10">
    <name type="scientific">Spiroplasma kunkelii CR2-3x</name>
    <dbReference type="NCBI Taxonomy" id="273035"/>
    <lineage>
        <taxon>Bacteria</taxon>
        <taxon>Bacillati</taxon>
        <taxon>Mycoplasmatota</taxon>
        <taxon>Mollicutes</taxon>
        <taxon>Entomoplasmatales</taxon>
        <taxon>Spiroplasmataceae</taxon>
        <taxon>Spiroplasma</taxon>
    </lineage>
</organism>
<dbReference type="CDD" id="cd07989">
    <property type="entry name" value="LPLAT_AGPAT-like"/>
    <property type="match status" value="1"/>
</dbReference>
<keyword evidence="7" id="KW-0594">Phospholipid biosynthesis</keyword>
<evidence type="ECO:0000256" key="2">
    <source>
        <dbReference type="ARBA" id="ARBA00008655"/>
    </source>
</evidence>
<sequence length="263" mass="31298">MLNIWKILLTWLRFLRTITKARSISKKIKRDPNIVSEEYRYHWLQKRTRYMLWVHDVKIIVHDRYNWIDKSCLMIANHQSNVDPALLFALNDFNKTAPCAFIAKKELQDNRTYRNFLTLIDVLFLDRENPRQALEVIKEANDLIRVPRTMVVFPEGTRSRRKEMGEFHAGSFKIAQKAHVPIIPVSIVNSYPIFNKEFKKKGKKYVHVVFHKPIKPDTFMTKSTELIANNVKQIIQKGIYQYQDVDHKKAYEEYKTSLKKKMT</sequence>
<dbReference type="InterPro" id="IPR002123">
    <property type="entry name" value="Plipid/glycerol_acylTrfase"/>
</dbReference>
<dbReference type="RefSeq" id="WP_053391300.1">
    <property type="nucleotide sequence ID" value="NZ_CP010899.1"/>
</dbReference>
<gene>
    <name evidence="9" type="primary">plsC</name>
    <name evidence="9" type="ORF">SKUN_001360</name>
</gene>
<dbReference type="STRING" id="273035.SKUN_001360"/>
<dbReference type="NCBIfam" id="TIGR00530">
    <property type="entry name" value="AGP_acyltrn"/>
    <property type="match status" value="1"/>
</dbReference>
<reference evidence="9 10" key="1">
    <citation type="journal article" date="2015" name="Genome Announc.">
        <title>Complete Genome Sequence of Spiroplasma kunkelii Strain CR2-3x, Causal Agent of Corn Stunt Disease in Zea mays L.</title>
        <authorList>
            <person name="Davis R.E."/>
            <person name="Shao J."/>
            <person name="Dally E.L."/>
            <person name="Zhao Y."/>
            <person name="Gasparich G.E."/>
            <person name="Gaynor B.J."/>
            <person name="Athey J.C."/>
            <person name="Harrison N.A."/>
            <person name="Donofrio N."/>
        </authorList>
    </citation>
    <scope>NUCLEOTIDE SEQUENCE [LARGE SCALE GENOMIC DNA]</scope>
    <source>
        <strain evidence="9 10">CR2-3x</strain>
    </source>
</reference>
<comment type="domain">
    <text evidence="7">The HXXXXD motif is essential for acyltransferase activity and may constitute the binding site for the phosphate moiety of the glycerol-3-phosphate.</text>
</comment>
<dbReference type="SMART" id="SM00563">
    <property type="entry name" value="PlsC"/>
    <property type="match status" value="1"/>
</dbReference>
<name>A0A0K2JIH5_SPIKU</name>